<dbReference type="GO" id="GO:0045735">
    <property type="term" value="F:nutrient reservoir activity"/>
    <property type="evidence" value="ECO:0007669"/>
    <property type="project" value="UniProtKB-KW"/>
</dbReference>
<evidence type="ECO:0000256" key="3">
    <source>
        <dbReference type="ARBA" id="ARBA00023129"/>
    </source>
</evidence>
<keyword evidence="4" id="KW-1015">Disulfide bond</keyword>
<dbReference type="SUPFAM" id="SSF51182">
    <property type="entry name" value="RmlC-like cupins"/>
    <property type="match status" value="1"/>
</dbReference>
<keyword evidence="3" id="KW-0708">Seed storage protein</keyword>
<proteinExistence type="inferred from homology"/>
<name>A0AAP0H6U9_9ASTR</name>
<keyword evidence="7" id="KW-1185">Reference proteome</keyword>
<comment type="similarity">
    <text evidence="1">Belongs to the 11S seed storage protein (globulins) family.</text>
</comment>
<dbReference type="Proteomes" id="UP001408789">
    <property type="component" value="Unassembled WGS sequence"/>
</dbReference>
<evidence type="ECO:0000256" key="2">
    <source>
        <dbReference type="ARBA" id="ARBA00022761"/>
    </source>
</evidence>
<dbReference type="PRINTS" id="PR00439">
    <property type="entry name" value="11SGLOBULIN"/>
</dbReference>
<evidence type="ECO:0000256" key="1">
    <source>
        <dbReference type="ARBA" id="ARBA00007178"/>
    </source>
</evidence>
<feature type="domain" description="Cupin type-1" evidence="5">
    <location>
        <begin position="12"/>
        <end position="159"/>
    </location>
</feature>
<evidence type="ECO:0000259" key="5">
    <source>
        <dbReference type="SMART" id="SM00835"/>
    </source>
</evidence>
<reference evidence="6 7" key="1">
    <citation type="submission" date="2024-04" db="EMBL/GenBank/DDBJ databases">
        <title>The reference genome of an endangered Asteraceae, Deinandra increscens subsp. villosa, native to the Central Coast of California.</title>
        <authorList>
            <person name="Guilliams M."/>
            <person name="Hasenstab-Lehman K."/>
            <person name="Meyer R."/>
            <person name="Mcevoy S."/>
        </authorList>
    </citation>
    <scope>NUCLEOTIDE SEQUENCE [LARGE SCALE GENOMIC DNA]</scope>
    <source>
        <tissue evidence="6">Leaf</tissue>
    </source>
</reference>
<dbReference type="Gene3D" id="2.60.120.10">
    <property type="entry name" value="Jelly Rolls"/>
    <property type="match status" value="2"/>
</dbReference>
<gene>
    <name evidence="6" type="ORF">SSX86_005419</name>
</gene>
<dbReference type="PANTHER" id="PTHR31189:SF45">
    <property type="entry name" value="OS09G0552500 PROTEIN"/>
    <property type="match status" value="1"/>
</dbReference>
<sequence>MEAKITVEKVDQTVFEGDSGGYYAWSNSKTPLLSDSKLGAGKLLLHPHGFALPHYIDSQKIGFVLQGAITVGLVTPNSPEEKVLLIKKGDVVPLSIGAVSWWFNGGDTDATILFFGDTSKALIPGQFTYFFVSGVLGLLAGFQPDFVAKTFGLDHKESENLVNSQQGALLVKLDDGIKFPEPSNHTKDKLYATIDDPSGEVVVKGRGFINYLTEKNLRVLGEIGLSARFVKLEGSAMLAPSYVADGSVQICYVGKGSGRVKVVGSEGKPVLDSKVEEGDLFIIPLFFSSATIADDCGMEVFSMVPSSKPIVGQLAGYTSAWNALSPVVLQCDFKYYFRIRTSFQVEEFRKYHNHPPK</sequence>
<comment type="caution">
    <text evidence="6">The sequence shown here is derived from an EMBL/GenBank/DDBJ whole genome shotgun (WGS) entry which is preliminary data.</text>
</comment>
<dbReference type="PANTHER" id="PTHR31189">
    <property type="entry name" value="OS03G0336100 PROTEIN-RELATED"/>
    <property type="match status" value="1"/>
</dbReference>
<evidence type="ECO:0000313" key="7">
    <source>
        <dbReference type="Proteomes" id="UP001408789"/>
    </source>
</evidence>
<protein>
    <recommendedName>
        <fullName evidence="5">Cupin type-1 domain-containing protein</fullName>
    </recommendedName>
</protein>
<dbReference type="InterPro" id="IPR006044">
    <property type="entry name" value="11S_seedstore_pln"/>
</dbReference>
<dbReference type="Pfam" id="PF00190">
    <property type="entry name" value="Cupin_1"/>
    <property type="match status" value="2"/>
</dbReference>
<dbReference type="InterPro" id="IPR014710">
    <property type="entry name" value="RmlC-like_jellyroll"/>
</dbReference>
<feature type="domain" description="Cupin type-1" evidence="5">
    <location>
        <begin position="200"/>
        <end position="330"/>
    </location>
</feature>
<dbReference type="InterPro" id="IPR011051">
    <property type="entry name" value="RmlC_Cupin_sf"/>
</dbReference>
<evidence type="ECO:0000313" key="6">
    <source>
        <dbReference type="EMBL" id="KAK9077083.1"/>
    </source>
</evidence>
<dbReference type="CDD" id="cd02242">
    <property type="entry name" value="cupin_11S_legumin_N"/>
    <property type="match status" value="1"/>
</dbReference>
<organism evidence="6 7">
    <name type="scientific">Deinandra increscens subsp. villosa</name>
    <dbReference type="NCBI Taxonomy" id="3103831"/>
    <lineage>
        <taxon>Eukaryota</taxon>
        <taxon>Viridiplantae</taxon>
        <taxon>Streptophyta</taxon>
        <taxon>Embryophyta</taxon>
        <taxon>Tracheophyta</taxon>
        <taxon>Spermatophyta</taxon>
        <taxon>Magnoliopsida</taxon>
        <taxon>eudicotyledons</taxon>
        <taxon>Gunneridae</taxon>
        <taxon>Pentapetalae</taxon>
        <taxon>asterids</taxon>
        <taxon>campanulids</taxon>
        <taxon>Asterales</taxon>
        <taxon>Asteraceae</taxon>
        <taxon>Asteroideae</taxon>
        <taxon>Heliantheae alliance</taxon>
        <taxon>Madieae</taxon>
        <taxon>Madiinae</taxon>
        <taxon>Deinandra</taxon>
    </lineage>
</organism>
<keyword evidence="2" id="KW-0758">Storage protein</keyword>
<accession>A0AAP0H6U9</accession>
<dbReference type="SMART" id="SM00835">
    <property type="entry name" value="Cupin_1"/>
    <property type="match status" value="2"/>
</dbReference>
<dbReference type="AlphaFoldDB" id="A0AAP0H6U9"/>
<evidence type="ECO:0000256" key="4">
    <source>
        <dbReference type="ARBA" id="ARBA00023157"/>
    </source>
</evidence>
<dbReference type="InterPro" id="IPR006045">
    <property type="entry name" value="Cupin_1"/>
</dbReference>
<dbReference type="CDD" id="cd02243">
    <property type="entry name" value="cupin_11S_legumin_C"/>
    <property type="match status" value="1"/>
</dbReference>
<dbReference type="InterPro" id="IPR050253">
    <property type="entry name" value="Seed_Storage-Functional"/>
</dbReference>
<dbReference type="EMBL" id="JBCNJP010000007">
    <property type="protein sequence ID" value="KAK9077083.1"/>
    <property type="molecule type" value="Genomic_DNA"/>
</dbReference>